<comment type="caution">
    <text evidence="2">The sequence shown here is derived from an EMBL/GenBank/DDBJ whole genome shotgun (WGS) entry which is preliminary data.</text>
</comment>
<feature type="region of interest" description="Disordered" evidence="1">
    <location>
        <begin position="22"/>
        <end position="61"/>
    </location>
</feature>
<protein>
    <submittedName>
        <fullName evidence="2">Uncharacterized protein</fullName>
    </submittedName>
</protein>
<gene>
    <name evidence="2" type="ORF">PGT21_025194</name>
</gene>
<evidence type="ECO:0000313" key="3">
    <source>
        <dbReference type="Proteomes" id="UP000324748"/>
    </source>
</evidence>
<evidence type="ECO:0000256" key="1">
    <source>
        <dbReference type="SAM" id="MobiDB-lite"/>
    </source>
</evidence>
<reference evidence="2 3" key="1">
    <citation type="submission" date="2019-05" db="EMBL/GenBank/DDBJ databases">
        <title>Emergence of the Ug99 lineage of the wheat stem rust pathogen through somatic hybridization.</title>
        <authorList>
            <person name="Li F."/>
            <person name="Upadhyaya N.M."/>
            <person name="Sperschneider J."/>
            <person name="Matny O."/>
            <person name="Nguyen-Phuc H."/>
            <person name="Mago R."/>
            <person name="Raley C."/>
            <person name="Miller M.E."/>
            <person name="Silverstein K.A.T."/>
            <person name="Henningsen E."/>
            <person name="Hirsch C.D."/>
            <person name="Visser B."/>
            <person name="Pretorius Z.A."/>
            <person name="Steffenson B.J."/>
            <person name="Schwessinger B."/>
            <person name="Dodds P.N."/>
            <person name="Figueroa M."/>
        </authorList>
    </citation>
    <scope>NUCLEOTIDE SEQUENCE [LARGE SCALE GENOMIC DNA]</scope>
    <source>
        <strain evidence="2">21-0</strain>
    </source>
</reference>
<sequence>MLGLGFGKIAVPVRGKKDYDVILSRTTRPPPSPSQASGTRIPDESNRTLTTASLLSTSPSN</sequence>
<keyword evidence="3" id="KW-1185">Reference proteome</keyword>
<feature type="compositionally biased region" description="Low complexity" evidence="1">
    <location>
        <begin position="48"/>
        <end position="61"/>
    </location>
</feature>
<dbReference type="Proteomes" id="UP000324748">
    <property type="component" value="Unassembled WGS sequence"/>
</dbReference>
<dbReference type="AlphaFoldDB" id="A0A5B0MC26"/>
<accession>A0A5B0MC26</accession>
<organism evidence="2 3">
    <name type="scientific">Puccinia graminis f. sp. tritici</name>
    <dbReference type="NCBI Taxonomy" id="56615"/>
    <lineage>
        <taxon>Eukaryota</taxon>
        <taxon>Fungi</taxon>
        <taxon>Dikarya</taxon>
        <taxon>Basidiomycota</taxon>
        <taxon>Pucciniomycotina</taxon>
        <taxon>Pucciniomycetes</taxon>
        <taxon>Pucciniales</taxon>
        <taxon>Pucciniaceae</taxon>
        <taxon>Puccinia</taxon>
    </lineage>
</organism>
<name>A0A5B0MC26_PUCGR</name>
<proteinExistence type="predicted"/>
<dbReference type="EMBL" id="VSWC01000158">
    <property type="protein sequence ID" value="KAA1073773.1"/>
    <property type="molecule type" value="Genomic_DNA"/>
</dbReference>
<evidence type="ECO:0000313" key="2">
    <source>
        <dbReference type="EMBL" id="KAA1073773.1"/>
    </source>
</evidence>